<reference evidence="3 4" key="1">
    <citation type="submission" date="2015-10" db="EMBL/GenBank/DDBJ databases">
        <title>Genome analyses suggest a sexual origin of heterokaryosis in a supposedly ancient asexual fungus.</title>
        <authorList>
            <person name="Ropars J."/>
            <person name="Sedzielewska K."/>
            <person name="Noel J."/>
            <person name="Charron P."/>
            <person name="Farinelli L."/>
            <person name="Marton T."/>
            <person name="Kruger M."/>
            <person name="Pelin A."/>
            <person name="Brachmann A."/>
            <person name="Corradi N."/>
        </authorList>
    </citation>
    <scope>NUCLEOTIDE SEQUENCE [LARGE SCALE GENOMIC DNA]</scope>
    <source>
        <strain evidence="3 4">A4</strain>
    </source>
</reference>
<dbReference type="CDD" id="cd11709">
    <property type="entry name" value="SPRY"/>
    <property type="match status" value="1"/>
</dbReference>
<feature type="domain" description="BTB" evidence="1">
    <location>
        <begin position="27"/>
        <end position="95"/>
    </location>
</feature>
<dbReference type="PANTHER" id="PTHR46306:SF1">
    <property type="entry name" value="BTB_POZ DOMAIN-CONTAINING PROTEIN 9"/>
    <property type="match status" value="1"/>
</dbReference>
<accession>A0A2I1G1X8</accession>
<dbReference type="VEuPathDB" id="FungiDB:RhiirA1_528562"/>
<dbReference type="PROSITE" id="PS50188">
    <property type="entry name" value="B302_SPRY"/>
    <property type="match status" value="1"/>
</dbReference>
<evidence type="ECO:0000259" key="1">
    <source>
        <dbReference type="PROSITE" id="PS50097"/>
    </source>
</evidence>
<proteinExistence type="predicted"/>
<dbReference type="InterPro" id="IPR000210">
    <property type="entry name" value="BTB/POZ_dom"/>
</dbReference>
<protein>
    <recommendedName>
        <fullName evidence="5">BTB domain-containing protein</fullName>
    </recommendedName>
</protein>
<evidence type="ECO:0008006" key="5">
    <source>
        <dbReference type="Google" id="ProtNLM"/>
    </source>
</evidence>
<dbReference type="Gene3D" id="3.30.710.10">
    <property type="entry name" value="Potassium Channel Kv1.1, Chain A"/>
    <property type="match status" value="1"/>
</dbReference>
<dbReference type="Proteomes" id="UP000234323">
    <property type="component" value="Unassembled WGS sequence"/>
</dbReference>
<dbReference type="PANTHER" id="PTHR46306">
    <property type="entry name" value="BTB/POZ DOMAIN-CONTAINING PROTEIN 9"/>
    <property type="match status" value="1"/>
</dbReference>
<dbReference type="Gene3D" id="2.60.120.920">
    <property type="match status" value="1"/>
</dbReference>
<feature type="domain" description="B30.2/SPRY" evidence="2">
    <location>
        <begin position="253"/>
        <end position="436"/>
    </location>
</feature>
<sequence>MSQASSSGKETPLQSDLRQLMNDERFYDIDLECSDKKIISGCKGILATRSEIFNKLIFTGLEKNNLSFLSFNNINSNSMKVILEYLYVSKVKEKNLTVSNIIEVYHASIYFGLTEFQSLIINQVMEFSKSGNVNTGKKLLSECVKKFSLEVDNEMSRILVDWVAMNKLKKGVNDSLSFEGLKYFLIKTFDTKKPFATPEIEIWEYILARAKKDQQGVQQYLSKLADYINLNRIDAEEIKNRIELFNIYSDKKLKEVYFSMAVGKGLELIRGVPIFKWKIGRSGLKVFDGGFTVEADEGVRPKSILGDLIFQGRGVYEWNILIDKMYNHIYIGICDIHENLNNNFFLTDFSFNYRHGWVLGSDGYVYHKTQHKWYDAKFKEGDKVTVRLDMKERTCAFSVNDIRKPIVSEWKNIPSQVYPVVSLGHGSKLRVKQELI</sequence>
<organism evidence="3 4">
    <name type="scientific">Rhizophagus irregularis</name>
    <dbReference type="NCBI Taxonomy" id="588596"/>
    <lineage>
        <taxon>Eukaryota</taxon>
        <taxon>Fungi</taxon>
        <taxon>Fungi incertae sedis</taxon>
        <taxon>Mucoromycota</taxon>
        <taxon>Glomeromycotina</taxon>
        <taxon>Glomeromycetes</taxon>
        <taxon>Glomerales</taxon>
        <taxon>Glomeraceae</taxon>
        <taxon>Rhizophagus</taxon>
    </lineage>
</organism>
<dbReference type="VEuPathDB" id="FungiDB:RhiirFUN_008622"/>
<keyword evidence="4" id="KW-1185">Reference proteome</keyword>
<dbReference type="Pfam" id="PF00651">
    <property type="entry name" value="BTB"/>
    <property type="match status" value="1"/>
</dbReference>
<dbReference type="Pfam" id="PF00622">
    <property type="entry name" value="SPRY"/>
    <property type="match status" value="1"/>
</dbReference>
<dbReference type="EMBL" id="LLXI01000111">
    <property type="protein sequence ID" value="PKY40638.1"/>
    <property type="molecule type" value="Genomic_DNA"/>
</dbReference>
<dbReference type="SUPFAM" id="SSF54695">
    <property type="entry name" value="POZ domain"/>
    <property type="match status" value="1"/>
</dbReference>
<dbReference type="InterPro" id="IPR003877">
    <property type="entry name" value="SPRY_dom"/>
</dbReference>
<dbReference type="PROSITE" id="PS50097">
    <property type="entry name" value="BTB"/>
    <property type="match status" value="1"/>
</dbReference>
<dbReference type="InterPro" id="IPR052407">
    <property type="entry name" value="BTB_POZ_domain_cont_9"/>
</dbReference>
<dbReference type="GO" id="GO:0005737">
    <property type="term" value="C:cytoplasm"/>
    <property type="evidence" value="ECO:0007669"/>
    <property type="project" value="TreeGrafter"/>
</dbReference>
<evidence type="ECO:0000313" key="3">
    <source>
        <dbReference type="EMBL" id="PKY40638.1"/>
    </source>
</evidence>
<comment type="caution">
    <text evidence="3">The sequence shown here is derived from an EMBL/GenBank/DDBJ whole genome shotgun (WGS) entry which is preliminary data.</text>
</comment>
<gene>
    <name evidence="3" type="ORF">RhiirA4_538978</name>
</gene>
<evidence type="ECO:0000259" key="2">
    <source>
        <dbReference type="PROSITE" id="PS50188"/>
    </source>
</evidence>
<evidence type="ECO:0000313" key="4">
    <source>
        <dbReference type="Proteomes" id="UP000234323"/>
    </source>
</evidence>
<dbReference type="InterPro" id="IPR043136">
    <property type="entry name" value="B30.2/SPRY_sf"/>
</dbReference>
<dbReference type="InterPro" id="IPR013320">
    <property type="entry name" value="ConA-like_dom_sf"/>
</dbReference>
<dbReference type="InterPro" id="IPR011333">
    <property type="entry name" value="SKP1/BTB/POZ_sf"/>
</dbReference>
<dbReference type="InterPro" id="IPR001870">
    <property type="entry name" value="B30.2/SPRY"/>
</dbReference>
<name>A0A2I1G1X8_9GLOM</name>
<dbReference type="VEuPathDB" id="FungiDB:FUN_008260"/>
<dbReference type="AlphaFoldDB" id="A0A2I1G1X8"/>
<dbReference type="SUPFAM" id="SSF49899">
    <property type="entry name" value="Concanavalin A-like lectins/glucanases"/>
    <property type="match status" value="1"/>
</dbReference>